<feature type="compositionally biased region" description="Polar residues" evidence="1">
    <location>
        <begin position="1"/>
        <end position="13"/>
    </location>
</feature>
<feature type="region of interest" description="Disordered" evidence="1">
    <location>
        <begin position="1"/>
        <end position="40"/>
    </location>
</feature>
<feature type="region of interest" description="Disordered" evidence="1">
    <location>
        <begin position="84"/>
        <end position="132"/>
    </location>
</feature>
<accession>A0A7I4Z5W1</accession>
<name>A0A7I4Z5W1_HAECO</name>
<evidence type="ECO:0000313" key="2">
    <source>
        <dbReference type="Proteomes" id="UP000025227"/>
    </source>
</evidence>
<protein>
    <submittedName>
        <fullName evidence="3">Integrase</fullName>
    </submittedName>
</protein>
<dbReference type="Proteomes" id="UP000025227">
    <property type="component" value="Unplaced"/>
</dbReference>
<dbReference type="WBParaSite" id="HCON_00187050-00001">
    <property type="protein sequence ID" value="HCON_00187050-00001"/>
    <property type="gene ID" value="HCON_00187050"/>
</dbReference>
<organism evidence="2 3">
    <name type="scientific">Haemonchus contortus</name>
    <name type="common">Barber pole worm</name>
    <dbReference type="NCBI Taxonomy" id="6289"/>
    <lineage>
        <taxon>Eukaryota</taxon>
        <taxon>Metazoa</taxon>
        <taxon>Ecdysozoa</taxon>
        <taxon>Nematoda</taxon>
        <taxon>Chromadorea</taxon>
        <taxon>Rhabditida</taxon>
        <taxon>Rhabditina</taxon>
        <taxon>Rhabditomorpha</taxon>
        <taxon>Strongyloidea</taxon>
        <taxon>Trichostrongylidae</taxon>
        <taxon>Haemonchus</taxon>
    </lineage>
</organism>
<feature type="compositionally biased region" description="Basic and acidic residues" evidence="1">
    <location>
        <begin position="17"/>
        <end position="30"/>
    </location>
</feature>
<evidence type="ECO:0000313" key="3">
    <source>
        <dbReference type="WBParaSite" id="HCON_00187050-00001"/>
    </source>
</evidence>
<dbReference type="AlphaFoldDB" id="A0A7I4Z5W1"/>
<reference evidence="3" key="1">
    <citation type="submission" date="2020-12" db="UniProtKB">
        <authorList>
            <consortium name="WormBaseParasite"/>
        </authorList>
    </citation>
    <scope>IDENTIFICATION</scope>
    <source>
        <strain evidence="3">MHco3</strain>
    </source>
</reference>
<proteinExistence type="predicted"/>
<sequence>DQSSYRKSPSRFSQIMDGKKFPEFGPRHAGTDPAAEDDEPYRRYAYANRSWDVHEFNWEELERWRDEIVDFAVLTTRFEKTMLGEGREPVGRSAIRAAAERYQREQQQNVSHNRENGEPPIDEARNTRSASR</sequence>
<feature type="compositionally biased region" description="Basic and acidic residues" evidence="1">
    <location>
        <begin position="112"/>
        <end position="126"/>
    </location>
</feature>
<evidence type="ECO:0000256" key="1">
    <source>
        <dbReference type="SAM" id="MobiDB-lite"/>
    </source>
</evidence>
<keyword evidence="2" id="KW-1185">Reference proteome</keyword>